<gene>
    <name evidence="6" type="ORF">ACFPBZ_04285</name>
</gene>
<evidence type="ECO:0000313" key="6">
    <source>
        <dbReference type="EMBL" id="MFC5061414.1"/>
    </source>
</evidence>
<evidence type="ECO:0000313" key="7">
    <source>
        <dbReference type="Proteomes" id="UP001595947"/>
    </source>
</evidence>
<accession>A0ABV9YGF6</accession>
<name>A0ABV9YGF6_9PSEU</name>
<evidence type="ECO:0000256" key="1">
    <source>
        <dbReference type="ARBA" id="ARBA00004141"/>
    </source>
</evidence>
<evidence type="ECO:0000256" key="2">
    <source>
        <dbReference type="ARBA" id="ARBA00022692"/>
    </source>
</evidence>
<evidence type="ECO:0000256" key="5">
    <source>
        <dbReference type="SAM" id="Phobius"/>
    </source>
</evidence>
<reference evidence="7" key="1">
    <citation type="journal article" date="2019" name="Int. J. Syst. Evol. Microbiol.">
        <title>The Global Catalogue of Microorganisms (GCM) 10K type strain sequencing project: providing services to taxonomists for standard genome sequencing and annotation.</title>
        <authorList>
            <consortium name="The Broad Institute Genomics Platform"/>
            <consortium name="The Broad Institute Genome Sequencing Center for Infectious Disease"/>
            <person name="Wu L."/>
            <person name="Ma J."/>
        </authorList>
    </citation>
    <scope>NUCLEOTIDE SEQUENCE [LARGE SCALE GENOMIC DNA]</scope>
    <source>
        <strain evidence="7">CGMCC 4.7093</strain>
    </source>
</reference>
<dbReference type="EMBL" id="JBHSIV010000003">
    <property type="protein sequence ID" value="MFC5061414.1"/>
    <property type="molecule type" value="Genomic_DNA"/>
</dbReference>
<feature type="transmembrane region" description="Helical" evidence="5">
    <location>
        <begin position="104"/>
        <end position="124"/>
    </location>
</feature>
<comment type="caution">
    <text evidence="6">The sequence shown here is derived from an EMBL/GenBank/DDBJ whole genome shotgun (WGS) entry which is preliminary data.</text>
</comment>
<keyword evidence="3 5" id="KW-1133">Transmembrane helix</keyword>
<proteinExistence type="predicted"/>
<organism evidence="6 7">
    <name type="scientific">Actinomycetospora atypica</name>
    <dbReference type="NCBI Taxonomy" id="1290095"/>
    <lineage>
        <taxon>Bacteria</taxon>
        <taxon>Bacillati</taxon>
        <taxon>Actinomycetota</taxon>
        <taxon>Actinomycetes</taxon>
        <taxon>Pseudonocardiales</taxon>
        <taxon>Pseudonocardiaceae</taxon>
        <taxon>Actinomycetospora</taxon>
    </lineage>
</organism>
<protein>
    <submittedName>
        <fullName evidence="6">DoxX family membrane protein</fullName>
    </submittedName>
</protein>
<feature type="transmembrane region" description="Helical" evidence="5">
    <location>
        <begin position="157"/>
        <end position="176"/>
    </location>
</feature>
<dbReference type="Pfam" id="PF07681">
    <property type="entry name" value="DoxX"/>
    <property type="match status" value="1"/>
</dbReference>
<keyword evidence="7" id="KW-1185">Reference proteome</keyword>
<evidence type="ECO:0000256" key="4">
    <source>
        <dbReference type="ARBA" id="ARBA00023136"/>
    </source>
</evidence>
<feature type="transmembrane region" description="Helical" evidence="5">
    <location>
        <begin position="188"/>
        <end position="208"/>
    </location>
</feature>
<evidence type="ECO:0000256" key="3">
    <source>
        <dbReference type="ARBA" id="ARBA00022989"/>
    </source>
</evidence>
<comment type="subcellular location">
    <subcellularLocation>
        <location evidence="1">Membrane</location>
        <topology evidence="1">Multi-pass membrane protein</topology>
    </subcellularLocation>
</comment>
<keyword evidence="4 5" id="KW-0472">Membrane</keyword>
<dbReference type="InterPro" id="IPR032808">
    <property type="entry name" value="DoxX"/>
</dbReference>
<sequence length="210" mass="21179">MPAGDLSFLGFESAPSDTTVFPWREESGASTVDEPIPTTTVVAVRPWAAEVGLLVARLVLGGTALLGGARTLFDLPRGHGDGTVATQTLLSGLGFRPVAELTAALGWVQLVAGLLVMVGVFASFAASALLAIHLVAVVTSVGAAWSAGAVGPVEAPLFGLALAAVVVLAGPGRISGDADRPWYRAQTPVGLTCLLVGVATGLTVLIAMRA</sequence>
<keyword evidence="2 5" id="KW-0812">Transmembrane</keyword>
<dbReference type="Proteomes" id="UP001595947">
    <property type="component" value="Unassembled WGS sequence"/>
</dbReference>